<evidence type="ECO:0000313" key="2">
    <source>
        <dbReference type="EMBL" id="PZG23432.1"/>
    </source>
</evidence>
<reference evidence="2 3" key="1">
    <citation type="submission" date="2018-01" db="EMBL/GenBank/DDBJ databases">
        <title>Draft genome sequence of Jishengella sp. NA12.</title>
        <authorList>
            <person name="Sahin N."/>
            <person name="Ay H."/>
            <person name="Saygin H."/>
        </authorList>
    </citation>
    <scope>NUCLEOTIDE SEQUENCE [LARGE SCALE GENOMIC DNA]</scope>
    <source>
        <strain evidence="2 3">NA12</strain>
    </source>
</reference>
<dbReference type="SUPFAM" id="SSF89372">
    <property type="entry name" value="Fucose-specific lectin"/>
    <property type="match status" value="1"/>
</dbReference>
<keyword evidence="3" id="KW-1185">Reference proteome</keyword>
<dbReference type="Proteomes" id="UP000248924">
    <property type="component" value="Unassembled WGS sequence"/>
</dbReference>
<feature type="region of interest" description="Disordered" evidence="1">
    <location>
        <begin position="1"/>
        <end position="32"/>
    </location>
</feature>
<sequence>MSDQPGRARPPFAHGRRIAGPSTGPGGRATSVGRPRSMAIIAHQDDDLYFLNPLLVSQLHSSEAHLTVCLTVGEADGRNAPGGTPEHASAPVGFQAFAAARFNGLRRAYADMVLGDREAKWRREVTTLAGGAEADLSIMVDAPHIQLVSLNLWCALPPNAPPGAGMLPELWTGQAECTPTMLPLGSPVTSTHSYSRENLIESLVLLLRRFEPTLLWTMDPDPDLQVHDRANPRYADSGDYSDHVFHTVTGLFAHEAATRRFVEQRGCRTSVEAFRGYYVRRWPSNLSPEARAGKQRYKDVYGWADRRPSDDPAGLGDRKVSGDLIGAGNASGTTLRYPGSRSWAGLAADGRLSAFAVRGGQVVHWGEGRPGELTRGRLVPGRKLLPHVDVLPTADGGWRLFAVRQRLTADPEEHGRDLWTVLLPSSGDYRKVRWESLGNPDAHSAPAQRRHIGMPQAVSVSDGRLLVFARNAGKGLSARLYDGSIWTSWKDLGGQDVQDGLTAVALDNESVEVFAAGRQGVARWLVSAAGLTAEFSMLPTEAPAGPPTVVQIPDGSRMLFCRCRDSASGVSFRTDDGQVWDPSSLVDLGGHGGPGPIAARYVPDAGGVLVAVRDDASATSLTWVRPDGRVAGPWFREPTTIAGSHTVAVDSTGRPLVLAITASGGLLTMSTGRSMSSVTLMKEVP</sequence>
<dbReference type="Gene3D" id="3.40.50.10320">
    <property type="entry name" value="LmbE-like"/>
    <property type="match status" value="1"/>
</dbReference>
<evidence type="ECO:0000256" key="1">
    <source>
        <dbReference type="SAM" id="MobiDB-lite"/>
    </source>
</evidence>
<accession>A0A2W2EGI8</accession>
<dbReference type="Gene3D" id="2.120.10.70">
    <property type="entry name" value="Fucose-specific lectin"/>
    <property type="match status" value="1"/>
</dbReference>
<gene>
    <name evidence="2" type="ORF">C1I95_03205</name>
</gene>
<evidence type="ECO:0000313" key="3">
    <source>
        <dbReference type="Proteomes" id="UP000248924"/>
    </source>
</evidence>
<dbReference type="RefSeq" id="WP_111212240.1">
    <property type="nucleotide sequence ID" value="NZ_POTY01000009.1"/>
</dbReference>
<dbReference type="OrthoDB" id="6064917at2"/>
<proteinExistence type="predicted"/>
<organism evidence="2 3">
    <name type="scientific">Micromonospora craterilacus</name>
    <dbReference type="NCBI Taxonomy" id="1655439"/>
    <lineage>
        <taxon>Bacteria</taxon>
        <taxon>Bacillati</taxon>
        <taxon>Actinomycetota</taxon>
        <taxon>Actinomycetes</taxon>
        <taxon>Micromonosporales</taxon>
        <taxon>Micromonosporaceae</taxon>
        <taxon>Micromonospora</taxon>
    </lineage>
</organism>
<dbReference type="InterPro" id="IPR024078">
    <property type="entry name" value="LmbE-like_dom_sf"/>
</dbReference>
<dbReference type="SUPFAM" id="SSF102588">
    <property type="entry name" value="LmbE-like"/>
    <property type="match status" value="1"/>
</dbReference>
<name>A0A2W2EGI8_9ACTN</name>
<protein>
    <recommendedName>
        <fullName evidence="4">PIG-L family deacetylase</fullName>
    </recommendedName>
</protein>
<comment type="caution">
    <text evidence="2">The sequence shown here is derived from an EMBL/GenBank/DDBJ whole genome shotgun (WGS) entry which is preliminary data.</text>
</comment>
<evidence type="ECO:0008006" key="4">
    <source>
        <dbReference type="Google" id="ProtNLM"/>
    </source>
</evidence>
<dbReference type="EMBL" id="POTY01000009">
    <property type="protein sequence ID" value="PZG23432.1"/>
    <property type="molecule type" value="Genomic_DNA"/>
</dbReference>
<dbReference type="AlphaFoldDB" id="A0A2W2EGI8"/>